<evidence type="ECO:0000256" key="4">
    <source>
        <dbReference type="ARBA" id="ARBA00022475"/>
    </source>
</evidence>
<evidence type="ECO:0000313" key="13">
    <source>
        <dbReference type="Proteomes" id="UP000002156"/>
    </source>
</evidence>
<reference evidence="13" key="1">
    <citation type="submission" date="2008-01" db="EMBL/GenBank/DDBJ databases">
        <title>Complete sequence of Thermoanaerobacter pseudethanolicus 39E.</title>
        <authorList>
            <person name="Copeland A."/>
            <person name="Lucas S."/>
            <person name="Lapidus A."/>
            <person name="Barry K."/>
            <person name="Glavina del Rio T."/>
            <person name="Dalin E."/>
            <person name="Tice H."/>
            <person name="Pitluck S."/>
            <person name="Bruce D."/>
            <person name="Goodwin L."/>
            <person name="Saunders E."/>
            <person name="Brettin T."/>
            <person name="Detter J.C."/>
            <person name="Han C."/>
            <person name="Schmutz J."/>
            <person name="Larimer F."/>
            <person name="Land M."/>
            <person name="Hauser L."/>
            <person name="Kyrpides N."/>
            <person name="Lykidis A."/>
            <person name="Hemme C."/>
            <person name="Fields M.W."/>
            <person name="He Z."/>
            <person name="Zhou J."/>
            <person name="Richardson P."/>
        </authorList>
    </citation>
    <scope>NUCLEOTIDE SEQUENCE [LARGE SCALE GENOMIC DNA]</scope>
    <source>
        <strain evidence="13">ATCC 33223 / DSM 2355 / 39E</strain>
    </source>
</reference>
<keyword evidence="5 10" id="KW-0762">Sugar transport</keyword>
<evidence type="ECO:0000256" key="1">
    <source>
        <dbReference type="ARBA" id="ARBA00004651"/>
    </source>
</evidence>
<dbReference type="PANTHER" id="PTHR47314:SF1">
    <property type="entry name" value="MALTOSE_MALTODEXTRIN TRANSPORT SYSTEM PERMEASE PROTEIN MALF"/>
    <property type="match status" value="1"/>
</dbReference>
<dbReference type="SUPFAM" id="SSF161098">
    <property type="entry name" value="MetI-like"/>
    <property type="match status" value="1"/>
</dbReference>
<evidence type="ECO:0000256" key="10">
    <source>
        <dbReference type="RuleBase" id="RU367050"/>
    </source>
</evidence>
<evidence type="ECO:0000313" key="12">
    <source>
        <dbReference type="EMBL" id="ABY94333.1"/>
    </source>
</evidence>
<feature type="transmembrane region" description="Helical" evidence="9">
    <location>
        <begin position="235"/>
        <end position="255"/>
    </location>
</feature>
<evidence type="ECO:0000256" key="7">
    <source>
        <dbReference type="ARBA" id="ARBA00022989"/>
    </source>
</evidence>
<comment type="similarity">
    <text evidence="2 10">Belongs to the binding-protein-dependent transport system permease family. MalFG subfamily.</text>
</comment>
<dbReference type="InterPro" id="IPR035906">
    <property type="entry name" value="MetI-like_sf"/>
</dbReference>
<comment type="subcellular location">
    <subcellularLocation>
        <location evidence="1 9">Cell membrane</location>
        <topology evidence="1 9">Multi-pass membrane protein</topology>
    </subcellularLocation>
</comment>
<sequence precursor="true">MKRSKRAALLSILFMGLGQLYNREIAKGILFAIVNIIVLINIPYFRYAYWGLITLGEQPLHYVNGIAEGDHSIFLLIQGIIAVLVTLLIILIYVLNIIDAFKTGEAIEQGEKPMGIVKFVRYVSHKYFPYLSLSPAFVLILFFTLLPILFTISIAFTNYSAPNHLPPRNLVDWVGVTNFKNLLNLKIWKNTFIGVGIWTIIWALLASLTSYFGGLLLALLVNSGDVQLKKFWRTIYILPYAIPGFISILTMRLMFTGLGPVNNFLVKLGFERMPWLTNPTMAKVVLILVNIWLGAPYFMALMSGTLTNIPGDLYEAADIDGATPYQKFRKITLPLVLHATMPLLILSFTHNFNNFTMIYLLTSGGPANPAYRYAGHTDILISWIYKLTLEQNQYNMAAVISIIMFIVVATISAFTFSRTKSFREEDLIQ</sequence>
<dbReference type="RefSeq" id="WP_012269124.1">
    <property type="nucleotide sequence ID" value="NC_010321.1"/>
</dbReference>
<comment type="function">
    <text evidence="10">Part of the ABC transporter complex MalEFGK involved in maltose/maltodextrin import. Probably responsible for the translocation of the substrate across the membrane.</text>
</comment>
<feature type="domain" description="ABC transmembrane type-1" evidence="11">
    <location>
        <begin position="196"/>
        <end position="415"/>
    </location>
</feature>
<dbReference type="Gene3D" id="1.10.3720.10">
    <property type="entry name" value="MetI-like"/>
    <property type="match status" value="1"/>
</dbReference>
<feature type="transmembrane region" description="Helical" evidence="9">
    <location>
        <begin position="136"/>
        <end position="159"/>
    </location>
</feature>
<dbReference type="AlphaFoldDB" id="B0K7T4"/>
<dbReference type="Proteomes" id="UP000002156">
    <property type="component" value="Chromosome"/>
</dbReference>
<organism evidence="12 13">
    <name type="scientific">Thermoanaerobacter pseudethanolicus (strain ATCC 33223 / 39E)</name>
    <name type="common">Clostridium thermohydrosulfuricum</name>
    <dbReference type="NCBI Taxonomy" id="340099"/>
    <lineage>
        <taxon>Bacteria</taxon>
        <taxon>Bacillati</taxon>
        <taxon>Bacillota</taxon>
        <taxon>Clostridia</taxon>
        <taxon>Thermoanaerobacterales</taxon>
        <taxon>Thermoanaerobacteraceae</taxon>
        <taxon>Thermoanaerobacter</taxon>
    </lineage>
</organism>
<dbReference type="HOGENOM" id="CLU_016047_0_3_9"/>
<dbReference type="GO" id="GO:0015423">
    <property type="term" value="F:ABC-type maltose transporter activity"/>
    <property type="evidence" value="ECO:0007669"/>
    <property type="project" value="TreeGrafter"/>
</dbReference>
<dbReference type="KEGG" id="tpd:Teth39_0670"/>
<dbReference type="SUPFAM" id="SSF160964">
    <property type="entry name" value="MalF N-terminal region-like"/>
    <property type="match status" value="1"/>
</dbReference>
<dbReference type="InterPro" id="IPR000515">
    <property type="entry name" value="MetI-like"/>
</dbReference>
<feature type="transmembrane region" description="Helical" evidence="9">
    <location>
        <begin position="28"/>
        <end position="52"/>
    </location>
</feature>
<evidence type="ECO:0000256" key="2">
    <source>
        <dbReference type="ARBA" id="ARBA00009047"/>
    </source>
</evidence>
<dbReference type="STRING" id="340099.Teth39_0670"/>
<feature type="transmembrane region" description="Helical" evidence="9">
    <location>
        <begin position="331"/>
        <end position="352"/>
    </location>
</feature>
<evidence type="ECO:0000256" key="8">
    <source>
        <dbReference type="ARBA" id="ARBA00023136"/>
    </source>
</evidence>
<evidence type="ECO:0000256" key="6">
    <source>
        <dbReference type="ARBA" id="ARBA00022692"/>
    </source>
</evidence>
<feature type="transmembrane region" description="Helical" evidence="9">
    <location>
        <begin position="396"/>
        <end position="416"/>
    </location>
</feature>
<evidence type="ECO:0000256" key="3">
    <source>
        <dbReference type="ARBA" id="ARBA00022448"/>
    </source>
</evidence>
<keyword evidence="3 9" id="KW-0813">Transport</keyword>
<comment type="caution">
    <text evidence="10">Lacks conserved residue(s) required for the propagation of feature annotation.</text>
</comment>
<dbReference type="PANTHER" id="PTHR47314">
    <property type="entry name" value="MALTOSE/MALTODEXTRIN TRANSPORT SYSTEM PERMEASE PROTEIN MALF"/>
    <property type="match status" value="1"/>
</dbReference>
<feature type="transmembrane region" description="Helical" evidence="9">
    <location>
        <begin position="73"/>
        <end position="95"/>
    </location>
</feature>
<accession>B0K7T4</accession>
<evidence type="ECO:0000256" key="9">
    <source>
        <dbReference type="RuleBase" id="RU363032"/>
    </source>
</evidence>
<dbReference type="PROSITE" id="PS50928">
    <property type="entry name" value="ABC_TM1"/>
    <property type="match status" value="1"/>
</dbReference>
<evidence type="ECO:0000259" key="11">
    <source>
        <dbReference type="PROSITE" id="PS50928"/>
    </source>
</evidence>
<dbReference type="EMBL" id="CP000924">
    <property type="protein sequence ID" value="ABY94333.1"/>
    <property type="molecule type" value="Genomic_DNA"/>
</dbReference>
<gene>
    <name evidence="12" type="ordered locus">Teth39_0670</name>
</gene>
<keyword evidence="4 10" id="KW-1003">Cell membrane</keyword>
<protein>
    <recommendedName>
        <fullName evidence="10">Maltose/maltodextrin transport system permease protein</fullName>
    </recommendedName>
</protein>
<dbReference type="eggNOG" id="COG1175">
    <property type="taxonomic scope" value="Bacteria"/>
</dbReference>
<evidence type="ECO:0000256" key="5">
    <source>
        <dbReference type="ARBA" id="ARBA00022597"/>
    </source>
</evidence>
<dbReference type="GO" id="GO:1990060">
    <property type="term" value="C:maltose transport complex"/>
    <property type="evidence" value="ECO:0007669"/>
    <property type="project" value="TreeGrafter"/>
</dbReference>
<keyword evidence="13" id="KW-1185">Reference proteome</keyword>
<proteinExistence type="inferred from homology"/>
<dbReference type="CDD" id="cd06261">
    <property type="entry name" value="TM_PBP2"/>
    <property type="match status" value="1"/>
</dbReference>
<keyword evidence="8 9" id="KW-0472">Membrane</keyword>
<keyword evidence="7 9" id="KW-1133">Transmembrane helix</keyword>
<dbReference type="GO" id="GO:0042956">
    <property type="term" value="P:maltodextrin transmembrane transport"/>
    <property type="evidence" value="ECO:0007669"/>
    <property type="project" value="TreeGrafter"/>
</dbReference>
<name>B0K7T4_THEP3</name>
<keyword evidence="6 9" id="KW-0812">Transmembrane</keyword>
<dbReference type="Pfam" id="PF00528">
    <property type="entry name" value="BPD_transp_1"/>
    <property type="match status" value="1"/>
</dbReference>